<accession>A2SMJ5</accession>
<dbReference type="KEGG" id="mpt:Mpe_B0003"/>
<keyword evidence="2" id="KW-1185">Reference proteome</keyword>
<evidence type="ECO:0000313" key="1">
    <source>
        <dbReference type="EMBL" id="ABM96784.1"/>
    </source>
</evidence>
<name>A2SMJ5_METPP</name>
<evidence type="ECO:0000313" key="2">
    <source>
        <dbReference type="Proteomes" id="UP000000366"/>
    </source>
</evidence>
<dbReference type="HOGENOM" id="CLU_876639_0_0_4"/>
<organism evidence="1 2">
    <name type="scientific">Methylibium petroleiphilum (strain ATCC BAA-1232 / LMG 22953 / PM1)</name>
    <dbReference type="NCBI Taxonomy" id="420662"/>
    <lineage>
        <taxon>Bacteria</taxon>
        <taxon>Pseudomonadati</taxon>
        <taxon>Pseudomonadota</taxon>
        <taxon>Betaproteobacteria</taxon>
        <taxon>Burkholderiales</taxon>
        <taxon>Sphaerotilaceae</taxon>
        <taxon>Methylibium</taxon>
    </lineage>
</organism>
<dbReference type="Proteomes" id="UP000000366">
    <property type="component" value="Plasmid RPME01"/>
</dbReference>
<dbReference type="AlphaFoldDB" id="A2SMJ5"/>
<sequence length="317" mass="35638">MPLSRLPYAMSDEMLRRLADIVDEHTRPGADPEQWVMLPVGEQFEMQDLGDNDLFVGSVEAAEHRGPAWLRAILEWDGTSPWGEVQTAWPGLAWPSPLVSERLCCYLHLLGAGFGVDRDYFPGAIELAQRRLAMLLLEHPVLMHPRLRVRTSDQHGKGKVSVAHAVGLAQHGAFPMERHGATKEQLERFANHPCTLLGLRSRHVKVPGQLRMAVGYRVLSLALGQYENHPQLIASIYELDKLVKPAIWPVRVEAMPFLRLWPDSSKTVEPQNPFKVHAECFLAACGSHLNAGVGRRPVWQWHESPEYLDLAPESRSS</sequence>
<protein>
    <submittedName>
        <fullName evidence="1">Uncharacterized protein</fullName>
    </submittedName>
</protein>
<proteinExistence type="predicted"/>
<dbReference type="EMBL" id="CP000556">
    <property type="protein sequence ID" value="ABM96784.1"/>
    <property type="molecule type" value="Genomic_DNA"/>
</dbReference>
<reference evidence="1 2" key="1">
    <citation type="journal article" date="2007" name="J. Bacteriol.">
        <title>Whole-genome analysis of the methyl tert-butyl ether-degrading beta-proteobacterium Methylibium petroleiphilum PM1.</title>
        <authorList>
            <person name="Kane S.R."/>
            <person name="Chakicherla A.Y."/>
            <person name="Chain P.S.G."/>
            <person name="Schmidt R."/>
            <person name="Shin M.W."/>
            <person name="Legler T.C."/>
            <person name="Scow K.M."/>
            <person name="Larimer F.W."/>
            <person name="Lucas S.M."/>
            <person name="Richardson P.M."/>
            <person name="Hristova K.R."/>
        </authorList>
    </citation>
    <scope>NUCLEOTIDE SEQUENCE [LARGE SCALE GENOMIC DNA]</scope>
    <source>
        <strain evidence="2">ATCC BAA-1232 / LMG 22953 / PM1</strain>
        <plasmid evidence="1 2">RPME01</plasmid>
    </source>
</reference>
<geneLocation type="plasmid" evidence="1 2">
    <name>RPME01</name>
</geneLocation>
<keyword evidence="1" id="KW-0614">Plasmid</keyword>
<gene>
    <name evidence="1" type="ordered locus">Mpe_B0003</name>
</gene>